<accession>A0ABW4AYY2</accession>
<reference evidence="3" key="1">
    <citation type="journal article" date="2019" name="Int. J. Syst. Evol. Microbiol.">
        <title>The Global Catalogue of Microorganisms (GCM) 10K type strain sequencing project: providing services to taxonomists for standard genome sequencing and annotation.</title>
        <authorList>
            <consortium name="The Broad Institute Genomics Platform"/>
            <consortium name="The Broad Institute Genome Sequencing Center for Infectious Disease"/>
            <person name="Wu L."/>
            <person name="Ma J."/>
        </authorList>
    </citation>
    <scope>NUCLEOTIDE SEQUENCE [LARGE SCALE GENOMIC DNA]</scope>
    <source>
        <strain evidence="3">JCM 30774</strain>
    </source>
</reference>
<dbReference type="CDD" id="cd02947">
    <property type="entry name" value="TRX_family"/>
    <property type="match status" value="1"/>
</dbReference>
<dbReference type="Pfam" id="PF00085">
    <property type="entry name" value="Thioredoxin"/>
    <property type="match status" value="1"/>
</dbReference>
<comment type="caution">
    <text evidence="2">The sequence shown here is derived from an EMBL/GenBank/DDBJ whole genome shotgun (WGS) entry which is preliminary data.</text>
</comment>
<keyword evidence="3" id="KW-1185">Reference proteome</keyword>
<evidence type="ECO:0000313" key="3">
    <source>
        <dbReference type="Proteomes" id="UP001597059"/>
    </source>
</evidence>
<dbReference type="RefSeq" id="WP_377365320.1">
    <property type="nucleotide sequence ID" value="NZ_JBHTMN010000004.1"/>
</dbReference>
<organism evidence="2 3">
    <name type="scientific">Rhodanobacter aciditrophus</name>
    <dbReference type="NCBI Taxonomy" id="1623218"/>
    <lineage>
        <taxon>Bacteria</taxon>
        <taxon>Pseudomonadati</taxon>
        <taxon>Pseudomonadota</taxon>
        <taxon>Gammaproteobacteria</taxon>
        <taxon>Lysobacterales</taxon>
        <taxon>Rhodanobacteraceae</taxon>
        <taxon>Rhodanobacter</taxon>
    </lineage>
</organism>
<proteinExistence type="predicted"/>
<feature type="domain" description="Thioredoxin" evidence="1">
    <location>
        <begin position="1"/>
        <end position="109"/>
    </location>
</feature>
<dbReference type="InterPro" id="IPR013766">
    <property type="entry name" value="Thioredoxin_domain"/>
</dbReference>
<protein>
    <submittedName>
        <fullName evidence="2">Thioredoxin family protein</fullName>
    </submittedName>
</protein>
<gene>
    <name evidence="2" type="ORF">ACFQ45_03330</name>
</gene>
<dbReference type="PANTHER" id="PTHR45663:SF11">
    <property type="entry name" value="GEO12009P1"/>
    <property type="match status" value="1"/>
</dbReference>
<dbReference type="Gene3D" id="3.40.30.10">
    <property type="entry name" value="Glutaredoxin"/>
    <property type="match status" value="1"/>
</dbReference>
<dbReference type="PROSITE" id="PS51352">
    <property type="entry name" value="THIOREDOXIN_2"/>
    <property type="match status" value="1"/>
</dbReference>
<dbReference type="EMBL" id="JBHTMN010000004">
    <property type="protein sequence ID" value="MFD1382380.1"/>
    <property type="molecule type" value="Genomic_DNA"/>
</dbReference>
<name>A0ABW4AYY2_9GAMM</name>
<dbReference type="Proteomes" id="UP001597059">
    <property type="component" value="Unassembled WGS sequence"/>
</dbReference>
<evidence type="ECO:0000313" key="2">
    <source>
        <dbReference type="EMBL" id="MFD1382380.1"/>
    </source>
</evidence>
<dbReference type="PANTHER" id="PTHR45663">
    <property type="entry name" value="GEO12009P1"/>
    <property type="match status" value="1"/>
</dbReference>
<dbReference type="SUPFAM" id="SSF52833">
    <property type="entry name" value="Thioredoxin-like"/>
    <property type="match status" value="1"/>
</dbReference>
<sequence>MNIMTGYNPTYDDSDLVVEEVLQAEDELLIEFGTPWCGHCKQALPVIESVMDEYSDVSHLKVFDGKGKRLGRHFSVKLWPTLILVRNGKEVGRVVRPDSEAELRDLLEQ</sequence>
<dbReference type="InterPro" id="IPR036249">
    <property type="entry name" value="Thioredoxin-like_sf"/>
</dbReference>
<evidence type="ECO:0000259" key="1">
    <source>
        <dbReference type="PROSITE" id="PS51352"/>
    </source>
</evidence>